<name>A0A431E7D8_CAMJU</name>
<accession>A0A431E7D8</accession>
<protein>
    <recommendedName>
        <fullName evidence="3">Thioredoxin reductase</fullName>
    </recommendedName>
</protein>
<feature type="non-terminal residue" evidence="1">
    <location>
        <position position="188"/>
    </location>
</feature>
<reference evidence="1 2" key="1">
    <citation type="journal article" date="2019" name="Appl. Environ. Microbiol.">
        <title>Population genetics and characterization of Campylobacter jejuni isolates in western jackdaws and game birds in Finland.</title>
        <authorList>
            <person name="Kovanen S."/>
            <person name="Rossi M."/>
            <person name="Pohja-Mykra M."/>
            <person name="Nieminen T."/>
            <person name="Raunio-Saarnisto M."/>
            <person name="Sauvala M."/>
            <person name="Fredriksson-Ahomaa M."/>
            <person name="Hanninen M.L."/>
            <person name="Kivisto R."/>
        </authorList>
    </citation>
    <scope>NUCLEOTIDE SEQUENCE [LARGE SCALE GENOMIC DNA]</scope>
    <source>
        <strain evidence="1 2">CB313</strain>
    </source>
</reference>
<dbReference type="Proteomes" id="UP000288507">
    <property type="component" value="Unassembled WGS sequence"/>
</dbReference>
<proteinExistence type="predicted"/>
<gene>
    <name evidence="1" type="ORF">C3H57_10510</name>
</gene>
<evidence type="ECO:0008006" key="3">
    <source>
        <dbReference type="Google" id="ProtNLM"/>
    </source>
</evidence>
<evidence type="ECO:0000313" key="2">
    <source>
        <dbReference type="Proteomes" id="UP000288507"/>
    </source>
</evidence>
<dbReference type="AlphaFoldDB" id="A0A431E7D8"/>
<evidence type="ECO:0000313" key="1">
    <source>
        <dbReference type="EMBL" id="RTJ76971.1"/>
    </source>
</evidence>
<dbReference type="EMBL" id="PRBV01000071">
    <property type="protein sequence ID" value="RTJ76971.1"/>
    <property type="molecule type" value="Genomic_DNA"/>
</dbReference>
<sequence>MSETYKIYTPNGIAVKVDKETNKIYFVESLDPHPPAKGNYTEEYSKALFKAHNIKRNSPYKDYKPQYLDPNFYTGQKSTLVEFKEWQSIYLKDPIKGSIAPWTKAEKAYYHSLKTKRERYKYLVIRSGIRSTVIDIPYDAYANVDEKGNLINEEYAYIYNEVSNNKETLKSSLFRQEWGIAAGILGKP</sequence>
<organism evidence="1 2">
    <name type="scientific">Campylobacter jejuni</name>
    <dbReference type="NCBI Taxonomy" id="197"/>
    <lineage>
        <taxon>Bacteria</taxon>
        <taxon>Pseudomonadati</taxon>
        <taxon>Campylobacterota</taxon>
        <taxon>Epsilonproteobacteria</taxon>
        <taxon>Campylobacterales</taxon>
        <taxon>Campylobacteraceae</taxon>
        <taxon>Campylobacter</taxon>
    </lineage>
</organism>
<comment type="caution">
    <text evidence="1">The sequence shown here is derived from an EMBL/GenBank/DDBJ whole genome shotgun (WGS) entry which is preliminary data.</text>
</comment>